<accession>A0A7W3JK34</accession>
<dbReference type="RefSeq" id="WP_146856836.1">
    <property type="nucleotide sequence ID" value="NZ_BAAAHR010000003.1"/>
</dbReference>
<dbReference type="Proteomes" id="UP000321154">
    <property type="component" value="Unassembled WGS sequence"/>
</dbReference>
<reference evidence="4 6" key="2">
    <citation type="submission" date="2020-07" db="EMBL/GenBank/DDBJ databases">
        <title>Sequencing the genomes of 1000 actinobacteria strains.</title>
        <authorList>
            <person name="Klenk H.-P."/>
        </authorList>
    </citation>
    <scope>NUCLEOTIDE SEQUENCE [LARGE SCALE GENOMIC DNA]</scope>
    <source>
        <strain evidence="4 6">DSM 10309</strain>
    </source>
</reference>
<dbReference type="EMBL" id="JACGWW010000004">
    <property type="protein sequence ID" value="MBA8814367.1"/>
    <property type="molecule type" value="Genomic_DNA"/>
</dbReference>
<dbReference type="EMBL" id="BJUV01000041">
    <property type="protein sequence ID" value="GEK84511.1"/>
    <property type="molecule type" value="Genomic_DNA"/>
</dbReference>
<gene>
    <name evidence="4" type="ORF">FB463_002638</name>
    <name evidence="3" type="ORF">FFA01_28200</name>
</gene>
<feature type="region of interest" description="Disordered" evidence="1">
    <location>
        <begin position="76"/>
        <end position="111"/>
    </location>
</feature>
<evidence type="ECO:0000313" key="4">
    <source>
        <dbReference type="EMBL" id="MBA8814367.1"/>
    </source>
</evidence>
<evidence type="ECO:0000256" key="2">
    <source>
        <dbReference type="SAM" id="Phobius"/>
    </source>
</evidence>
<dbReference type="OrthoDB" id="5123394at2"/>
<evidence type="ECO:0000256" key="1">
    <source>
        <dbReference type="SAM" id="MobiDB-lite"/>
    </source>
</evidence>
<keyword evidence="2" id="KW-1133">Transmembrane helix</keyword>
<keyword evidence="2" id="KW-0812">Transmembrane</keyword>
<keyword evidence="5" id="KW-1185">Reference proteome</keyword>
<evidence type="ECO:0000313" key="3">
    <source>
        <dbReference type="EMBL" id="GEK84511.1"/>
    </source>
</evidence>
<comment type="caution">
    <text evidence="4">The sequence shown here is derived from an EMBL/GenBank/DDBJ whole genome shotgun (WGS) entry which is preliminary data.</text>
</comment>
<feature type="transmembrane region" description="Helical" evidence="2">
    <location>
        <begin position="39"/>
        <end position="63"/>
    </location>
</feature>
<sequence length="426" mass="44579">MNTEPPTGDDLTRMLVSMKTNVLERATDVPRRRRPGRRFGIAFGLVALIGLGSAGGAVALGLVPSPFEGLAQPEPTAVVSTEPAPSPTPTTAPPEPSAAPSTQPVGSTPQPYVPIDCATLATESSLTSLLRAPELAQDEGFVFTPREASLRQNGVQSCSWTSTSDTASAQFTVDIALDGPDSAEGLAANREGGGSLGVGDDSALACRDGFTCFGTVVVGDYWIEAGYTQSQTFGEETDDLVGAQLGRLADVVRPLEPRLPWVAPDVAQRWAVTGDCATLALGTPLGTVFGIPSLDGSWTETSPDGRNPLVAVSSDEYGCQATGSTEAYTDQLVYTEVEVHVAAGAGWGFEQFREYALTGRGAVDDVTTLEVPGAEDALLQCAAMSSICYLDVLVDDSWMRIIYKGPASTDQRSRLVEVAANVIAAR</sequence>
<name>A0A7W3JK34_9MICO</name>
<feature type="compositionally biased region" description="Pro residues" evidence="1">
    <location>
        <begin position="84"/>
        <end position="97"/>
    </location>
</feature>
<dbReference type="AlphaFoldDB" id="A0A7W3JK34"/>
<evidence type="ECO:0000313" key="5">
    <source>
        <dbReference type="Proteomes" id="UP000321154"/>
    </source>
</evidence>
<reference evidence="3 5" key="1">
    <citation type="submission" date="2019-07" db="EMBL/GenBank/DDBJ databases">
        <title>Whole genome shotgun sequence of Frigoribacterium faeni NBRC 103066.</title>
        <authorList>
            <person name="Hosoyama A."/>
            <person name="Uohara A."/>
            <person name="Ohji S."/>
            <person name="Ichikawa N."/>
        </authorList>
    </citation>
    <scope>NUCLEOTIDE SEQUENCE [LARGE SCALE GENOMIC DNA]</scope>
    <source>
        <strain evidence="3 5">NBRC 103066</strain>
    </source>
</reference>
<proteinExistence type="predicted"/>
<dbReference type="Proteomes" id="UP000522688">
    <property type="component" value="Unassembled WGS sequence"/>
</dbReference>
<evidence type="ECO:0000313" key="6">
    <source>
        <dbReference type="Proteomes" id="UP000522688"/>
    </source>
</evidence>
<keyword evidence="2" id="KW-0472">Membrane</keyword>
<protein>
    <submittedName>
        <fullName evidence="4">Uncharacterized protein</fullName>
    </submittedName>
</protein>
<organism evidence="4 6">
    <name type="scientific">Frigoribacterium faeni</name>
    <dbReference type="NCBI Taxonomy" id="145483"/>
    <lineage>
        <taxon>Bacteria</taxon>
        <taxon>Bacillati</taxon>
        <taxon>Actinomycetota</taxon>
        <taxon>Actinomycetes</taxon>
        <taxon>Micrococcales</taxon>
        <taxon>Microbacteriaceae</taxon>
        <taxon>Frigoribacterium</taxon>
    </lineage>
</organism>